<feature type="domain" description="Nucleotidyl transferase" evidence="1">
    <location>
        <begin position="3"/>
        <end position="29"/>
    </location>
</feature>
<reference evidence="3" key="1">
    <citation type="journal article" date="2019" name="Int. J. Syst. Evol. Microbiol.">
        <title>The Global Catalogue of Microorganisms (GCM) 10K type strain sequencing project: providing services to taxonomists for standard genome sequencing and annotation.</title>
        <authorList>
            <consortium name="The Broad Institute Genomics Platform"/>
            <consortium name="The Broad Institute Genome Sequencing Center for Infectious Disease"/>
            <person name="Wu L."/>
            <person name="Ma J."/>
        </authorList>
    </citation>
    <scope>NUCLEOTIDE SEQUENCE [LARGE SCALE GENOMIC DNA]</scope>
    <source>
        <strain evidence="3">CCUG 57942</strain>
    </source>
</reference>
<dbReference type="SUPFAM" id="SSF53448">
    <property type="entry name" value="Nucleotide-diphospho-sugar transferases"/>
    <property type="match status" value="1"/>
</dbReference>
<name>A0ABW4ZAR4_9BACT</name>
<evidence type="ECO:0000313" key="2">
    <source>
        <dbReference type="EMBL" id="MFD2158964.1"/>
    </source>
</evidence>
<evidence type="ECO:0000259" key="1">
    <source>
        <dbReference type="Pfam" id="PF00483"/>
    </source>
</evidence>
<protein>
    <submittedName>
        <fullName evidence="2">Sugar phosphate nucleotidyltransferase</fullName>
    </submittedName>
</protein>
<proteinExistence type="predicted"/>
<accession>A0ABW4ZAR4</accession>
<comment type="caution">
    <text evidence="2">The sequence shown here is derived from an EMBL/GenBank/DDBJ whole genome shotgun (WGS) entry which is preliminary data.</text>
</comment>
<dbReference type="EMBL" id="JBHUJB010000035">
    <property type="protein sequence ID" value="MFD2158964.1"/>
    <property type="molecule type" value="Genomic_DNA"/>
</dbReference>
<sequence>MIAIILAAGMGSRLAPITETRPKCLVKVVYVPPKGYSMSYFSGLYP</sequence>
<dbReference type="Proteomes" id="UP001597389">
    <property type="component" value="Unassembled WGS sequence"/>
</dbReference>
<evidence type="ECO:0000313" key="3">
    <source>
        <dbReference type="Proteomes" id="UP001597389"/>
    </source>
</evidence>
<gene>
    <name evidence="2" type="ORF">ACFSW8_08650</name>
</gene>
<dbReference type="InterPro" id="IPR005835">
    <property type="entry name" value="NTP_transferase_dom"/>
</dbReference>
<organism evidence="2 3">
    <name type="scientific">Rubritalea tangerina</name>
    <dbReference type="NCBI Taxonomy" id="430798"/>
    <lineage>
        <taxon>Bacteria</taxon>
        <taxon>Pseudomonadati</taxon>
        <taxon>Verrucomicrobiota</taxon>
        <taxon>Verrucomicrobiia</taxon>
        <taxon>Verrucomicrobiales</taxon>
        <taxon>Rubritaleaceae</taxon>
        <taxon>Rubritalea</taxon>
    </lineage>
</organism>
<dbReference type="RefSeq" id="WP_377087276.1">
    <property type="nucleotide sequence ID" value="NZ_JBHSJL010000014.1"/>
</dbReference>
<keyword evidence="3" id="KW-1185">Reference proteome</keyword>
<dbReference type="Gene3D" id="3.90.550.10">
    <property type="entry name" value="Spore Coat Polysaccharide Biosynthesis Protein SpsA, Chain A"/>
    <property type="match status" value="1"/>
</dbReference>
<dbReference type="InterPro" id="IPR029044">
    <property type="entry name" value="Nucleotide-diphossugar_trans"/>
</dbReference>
<dbReference type="Pfam" id="PF00483">
    <property type="entry name" value="NTP_transferase"/>
    <property type="match status" value="1"/>
</dbReference>